<gene>
    <name evidence="10" type="ORF">SI7747_04005435</name>
</gene>
<dbReference type="Proteomes" id="UP001189122">
    <property type="component" value="Unassembled WGS sequence"/>
</dbReference>
<dbReference type="PANTHER" id="PTHR34552:SF1">
    <property type="entry name" value="PHOTOSYSTEM II REACTION CENTER W PROTEIN, CHLOROPLASTIC"/>
    <property type="match status" value="1"/>
</dbReference>
<dbReference type="GO" id="GO:0009535">
    <property type="term" value="C:chloroplast thylakoid membrane"/>
    <property type="evidence" value="ECO:0007669"/>
    <property type="project" value="UniProtKB-SubCell"/>
</dbReference>
<dbReference type="EMBL" id="LR743591">
    <property type="protein sequence ID" value="CAA2619268.1"/>
    <property type="molecule type" value="Genomic_DNA"/>
</dbReference>
<evidence type="ECO:0000256" key="1">
    <source>
        <dbReference type="ARBA" id="ARBA00004581"/>
    </source>
</evidence>
<evidence type="ECO:0000313" key="11">
    <source>
        <dbReference type="Proteomes" id="UP001189122"/>
    </source>
</evidence>
<evidence type="ECO:0000256" key="8">
    <source>
        <dbReference type="ARBA" id="ARBA00023276"/>
    </source>
</evidence>
<dbReference type="PANTHER" id="PTHR34552">
    <property type="entry name" value="PHOTOSYSTEM II REACTION CENTER W PROTEIN, CHLOROPLASTIC"/>
    <property type="match status" value="1"/>
</dbReference>
<accession>A0A7I8IM00</accession>
<evidence type="ECO:0000256" key="2">
    <source>
        <dbReference type="ARBA" id="ARBA00010395"/>
    </source>
</evidence>
<organism evidence="10">
    <name type="scientific">Spirodela intermedia</name>
    <name type="common">Intermediate duckweed</name>
    <dbReference type="NCBI Taxonomy" id="51605"/>
    <lineage>
        <taxon>Eukaryota</taxon>
        <taxon>Viridiplantae</taxon>
        <taxon>Streptophyta</taxon>
        <taxon>Embryophyta</taxon>
        <taxon>Tracheophyta</taxon>
        <taxon>Spermatophyta</taxon>
        <taxon>Magnoliopsida</taxon>
        <taxon>Liliopsida</taxon>
        <taxon>Araceae</taxon>
        <taxon>Lemnoideae</taxon>
        <taxon>Spirodela</taxon>
    </lineage>
</organism>
<evidence type="ECO:0000313" key="10">
    <source>
        <dbReference type="EMBL" id="CAA2619268.1"/>
    </source>
</evidence>
<proteinExistence type="inferred from homology"/>
<dbReference type="AlphaFoldDB" id="A0A7I8IM00"/>
<name>A0A7I8IM00_SPIIN</name>
<evidence type="ECO:0000256" key="6">
    <source>
        <dbReference type="ARBA" id="ARBA00023078"/>
    </source>
</evidence>
<keyword evidence="8" id="KW-0604">Photosystem II</keyword>
<keyword evidence="7" id="KW-0472">Membrane</keyword>
<evidence type="ECO:0000256" key="3">
    <source>
        <dbReference type="ARBA" id="ARBA00022528"/>
    </source>
</evidence>
<keyword evidence="5" id="KW-0934">Plastid</keyword>
<keyword evidence="6" id="KW-0793">Thylakoid</keyword>
<comment type="subcellular location">
    <subcellularLocation>
        <location evidence="1">Plastid</location>
        <location evidence="1">Chloroplast thylakoid membrane</location>
        <topology evidence="1">Single-pass membrane protein</topology>
    </subcellularLocation>
</comment>
<reference evidence="10 11" key="1">
    <citation type="submission" date="2019-12" db="EMBL/GenBank/DDBJ databases">
        <authorList>
            <person name="Scholz U."/>
            <person name="Mascher M."/>
            <person name="Fiebig A."/>
        </authorList>
    </citation>
    <scope>NUCLEOTIDE SEQUENCE</scope>
</reference>
<evidence type="ECO:0000256" key="4">
    <source>
        <dbReference type="ARBA" id="ARBA00022531"/>
    </source>
</evidence>
<dbReference type="EMBL" id="CACRZD030000004">
    <property type="protein sequence ID" value="CAA6658995.1"/>
    <property type="molecule type" value="Genomic_DNA"/>
</dbReference>
<dbReference type="Pfam" id="PF07123">
    <property type="entry name" value="PsbW"/>
    <property type="match status" value="1"/>
</dbReference>
<protein>
    <recommendedName>
        <fullName evidence="9">PSII 6.1 kDa protein</fullName>
    </recommendedName>
</protein>
<dbReference type="GO" id="GO:0009523">
    <property type="term" value="C:photosystem II"/>
    <property type="evidence" value="ECO:0007669"/>
    <property type="project" value="UniProtKB-KW"/>
</dbReference>
<dbReference type="GO" id="GO:0042549">
    <property type="term" value="P:photosystem II stabilization"/>
    <property type="evidence" value="ECO:0007669"/>
    <property type="project" value="TreeGrafter"/>
</dbReference>
<keyword evidence="11" id="KW-1185">Reference proteome</keyword>
<keyword evidence="4" id="KW-0602">Photosynthesis</keyword>
<sequence>MAAATVNSVVTCAVVRTAAIYGASSPPVLGLPAMARARGGRVRCSISEERAAAPVSAAAALLAAAAAGVASPAMALVDERLSTEGTGLSLGSATTSWGGSCWASSPHLVPLLRLHLLPRRGRGLGPLPLS</sequence>
<evidence type="ECO:0000256" key="5">
    <source>
        <dbReference type="ARBA" id="ARBA00022640"/>
    </source>
</evidence>
<dbReference type="InterPro" id="IPR009806">
    <property type="entry name" value="PSII_PsbW_class2"/>
</dbReference>
<comment type="similarity">
    <text evidence="2">Belongs to the psbW family.</text>
</comment>
<evidence type="ECO:0000256" key="7">
    <source>
        <dbReference type="ARBA" id="ARBA00023136"/>
    </source>
</evidence>
<dbReference type="GO" id="GO:0015979">
    <property type="term" value="P:photosynthesis"/>
    <property type="evidence" value="ECO:0007669"/>
    <property type="project" value="UniProtKB-KW"/>
</dbReference>
<keyword evidence="3" id="KW-0150">Chloroplast</keyword>
<evidence type="ECO:0000256" key="9">
    <source>
        <dbReference type="ARBA" id="ARBA00031756"/>
    </source>
</evidence>